<dbReference type="InterPro" id="IPR018289">
    <property type="entry name" value="MULE_transposase_dom"/>
</dbReference>
<dbReference type="PANTHER" id="PTHR31669:SF306">
    <property type="entry name" value="PROTEIN FAR1-RELATED SEQUENCE"/>
    <property type="match status" value="1"/>
</dbReference>
<protein>
    <recommendedName>
        <fullName evidence="6">Protein FAR1-RELATED SEQUENCE</fullName>
    </recommendedName>
</protein>
<keyword evidence="4 6" id="KW-0862">Zinc</keyword>
<keyword evidence="3 5" id="KW-0863">Zinc-finger</keyword>
<feature type="domain" description="SWIM-type" evidence="8">
    <location>
        <begin position="218"/>
        <end position="250"/>
    </location>
</feature>
<reference evidence="10" key="2">
    <citation type="submission" date="2025-08" db="UniProtKB">
        <authorList>
            <consortium name="RefSeq"/>
        </authorList>
    </citation>
    <scope>IDENTIFICATION</scope>
    <source>
        <tissue evidence="10">Leaf</tissue>
    </source>
</reference>
<evidence type="ECO:0000256" key="5">
    <source>
        <dbReference type="PROSITE-ProRule" id="PRU00325"/>
    </source>
</evidence>
<organism evidence="9 10">
    <name type="scientific">Spinacia oleracea</name>
    <name type="common">Spinach</name>
    <dbReference type="NCBI Taxonomy" id="3562"/>
    <lineage>
        <taxon>Eukaryota</taxon>
        <taxon>Viridiplantae</taxon>
        <taxon>Streptophyta</taxon>
        <taxon>Embryophyta</taxon>
        <taxon>Tracheophyta</taxon>
        <taxon>Spermatophyta</taxon>
        <taxon>Magnoliopsida</taxon>
        <taxon>eudicotyledons</taxon>
        <taxon>Gunneridae</taxon>
        <taxon>Pentapetalae</taxon>
        <taxon>Caryophyllales</taxon>
        <taxon>Chenopodiaceae</taxon>
        <taxon>Chenopodioideae</taxon>
        <taxon>Anserineae</taxon>
        <taxon>Spinacia</taxon>
    </lineage>
</organism>
<evidence type="ECO:0000259" key="8">
    <source>
        <dbReference type="PROSITE" id="PS50966"/>
    </source>
</evidence>
<gene>
    <name evidence="10" type="primary">LOC130461453</name>
</gene>
<sequence length="465" mass="52983">MEGHKPVCIITDQDPAMKVAIKNIFDTSTHRFCIWHIMRKLSEKVGSTLSSNEDFMNQFKSCVYNSETKEEFESSWKSVINEFELQNNDWLSQMFSIRNLWIPAYFRDVFLGAVLRTTSRSEMEFWMRFESAVESQRHSQSMSDNDNFSLIPELKTNRDLERHASQVYTFTNFYKFQEQLWLACMDCEVEDKKETEEGLVITISNHARKNGKMREVVYNSLSHVARCSCKMFQCEGIPCRHILCILKGKGLSEVPGYYILNRWTKMAASKSIFNVSSNLLEGCSKRDNEDKLISNNWLEFMNCMNLAGRDPEKLTLISNELQNVSKQLKEFESNPTESKTQELESFIGSSAPKEVEILPPKQSNTKGSGKRMKGGKEKAMEQQEKKQRHSAAGGGGGDGVVAAFDVVLLLLVVVGEFCASSRCLTTCYSNKLKSIQGILISRSIIPIMIHEETTLAQAISIWPAY</sequence>
<evidence type="ECO:0000256" key="3">
    <source>
        <dbReference type="ARBA" id="ARBA00022771"/>
    </source>
</evidence>
<evidence type="ECO:0000256" key="4">
    <source>
        <dbReference type="ARBA" id="ARBA00022833"/>
    </source>
</evidence>
<evidence type="ECO:0000313" key="10">
    <source>
        <dbReference type="RefSeq" id="XP_056685544.1"/>
    </source>
</evidence>
<feature type="region of interest" description="Disordered" evidence="7">
    <location>
        <begin position="357"/>
        <end position="394"/>
    </location>
</feature>
<dbReference type="InterPro" id="IPR031052">
    <property type="entry name" value="FHY3/FAR1"/>
</dbReference>
<keyword evidence="9" id="KW-1185">Reference proteome</keyword>
<keyword evidence="2 6" id="KW-0479">Metal-binding</keyword>
<dbReference type="PROSITE" id="PS50966">
    <property type="entry name" value="ZF_SWIM"/>
    <property type="match status" value="1"/>
</dbReference>
<comment type="function">
    <text evidence="6">Putative transcription activator involved in regulating light control of development.</text>
</comment>
<dbReference type="RefSeq" id="XP_056685544.1">
    <property type="nucleotide sequence ID" value="XM_056829566.1"/>
</dbReference>
<dbReference type="Pfam" id="PF10551">
    <property type="entry name" value="MULE"/>
    <property type="match status" value="1"/>
</dbReference>
<reference evidence="9" key="1">
    <citation type="journal article" date="2021" name="Nat. Commun.">
        <title>Genomic analyses provide insights into spinach domestication and the genetic basis of agronomic traits.</title>
        <authorList>
            <person name="Cai X."/>
            <person name="Sun X."/>
            <person name="Xu C."/>
            <person name="Sun H."/>
            <person name="Wang X."/>
            <person name="Ge C."/>
            <person name="Zhang Z."/>
            <person name="Wang Q."/>
            <person name="Fei Z."/>
            <person name="Jiao C."/>
            <person name="Wang Q."/>
        </authorList>
    </citation>
    <scope>NUCLEOTIDE SEQUENCE [LARGE SCALE GENOMIC DNA]</scope>
    <source>
        <strain evidence="9">cv. Varoflay</strain>
    </source>
</reference>
<dbReference type="InterPro" id="IPR007527">
    <property type="entry name" value="Znf_SWIM"/>
</dbReference>
<name>A0ABM3QQC3_SPIOL</name>
<evidence type="ECO:0000256" key="1">
    <source>
        <dbReference type="ARBA" id="ARBA00005889"/>
    </source>
</evidence>
<accession>A0ABM3QQC3</accession>
<evidence type="ECO:0000256" key="2">
    <source>
        <dbReference type="ARBA" id="ARBA00022723"/>
    </source>
</evidence>
<comment type="subcellular location">
    <subcellularLocation>
        <location evidence="6">Nucleus</location>
    </subcellularLocation>
</comment>
<feature type="compositionally biased region" description="Basic and acidic residues" evidence="7">
    <location>
        <begin position="374"/>
        <end position="385"/>
    </location>
</feature>
<evidence type="ECO:0000313" key="9">
    <source>
        <dbReference type="Proteomes" id="UP000813463"/>
    </source>
</evidence>
<dbReference type="PANTHER" id="PTHR31669">
    <property type="entry name" value="PROTEIN FAR1-RELATED SEQUENCE 10-RELATED"/>
    <property type="match status" value="1"/>
</dbReference>
<proteinExistence type="inferred from homology"/>
<dbReference type="SMART" id="SM00575">
    <property type="entry name" value="ZnF_PMZ"/>
    <property type="match status" value="1"/>
</dbReference>
<dbReference type="GeneID" id="130461453"/>
<evidence type="ECO:0000256" key="6">
    <source>
        <dbReference type="RuleBase" id="RU367018"/>
    </source>
</evidence>
<evidence type="ECO:0000256" key="7">
    <source>
        <dbReference type="SAM" id="MobiDB-lite"/>
    </source>
</evidence>
<dbReference type="Proteomes" id="UP000813463">
    <property type="component" value="Chromosome 5"/>
</dbReference>
<keyword evidence="6" id="KW-0539">Nucleus</keyword>
<dbReference type="Pfam" id="PF04434">
    <property type="entry name" value="SWIM"/>
    <property type="match status" value="1"/>
</dbReference>
<dbReference type="InterPro" id="IPR006564">
    <property type="entry name" value="Znf_PMZ"/>
</dbReference>
<comment type="similarity">
    <text evidence="1 6">Belongs to the FHY3/FAR1 family.</text>
</comment>